<gene>
    <name evidence="1" type="ORF">LCGC14_1533830</name>
</gene>
<feature type="non-terminal residue" evidence="1">
    <location>
        <position position="1"/>
    </location>
</feature>
<name>A0A0F9LVX3_9ZZZZ</name>
<accession>A0A0F9LVX3</accession>
<dbReference type="AlphaFoldDB" id="A0A0F9LVX3"/>
<dbReference type="Gene3D" id="2.60.120.200">
    <property type="match status" value="1"/>
</dbReference>
<evidence type="ECO:0000313" key="1">
    <source>
        <dbReference type="EMBL" id="KKM61227.1"/>
    </source>
</evidence>
<dbReference type="SUPFAM" id="SSF49899">
    <property type="entry name" value="Concanavalin A-like lectins/glucanases"/>
    <property type="match status" value="1"/>
</dbReference>
<dbReference type="Pfam" id="PF13385">
    <property type="entry name" value="Laminin_G_3"/>
    <property type="match status" value="1"/>
</dbReference>
<sequence>DLKSLEFYPSIEDVETLSFIGMYITKSPISTLLGESATMQVRFVPENVSHVEGRYLKSYYDTSSNYKRGPLSNYDLITDVPLDKLGILPGSYKVYETYSVLTGFSYRHASPEVYDITIEKDTLKSLSNERFPEPLEMGYEYGSVYTFEYQKNNKKWWNVIYDGKIVDSLNIGVQLTNLTLYLESRNKFIEVAKIDTDKEGFFYYNHSVFQSIDQNALVKIFWEGNGLYEPLEHYEYGGLERPIDGKRFFRDKDFNKIPDWPYSLYGLIKMAGIEDRHAMPFQPNNFSFSKGSFKVPYGDLEFYDFNETLIDSEFTQGVSGQGTFGYESVGGTRFRINANNKQGSKFTLTENGLITKVTIWGKLRKGGNIRIGIYSDNNGAPDILKGSEEFIMPDLMQWHEYTLTTPISLTAGDWWLVASGDDRLEMYGDTGSTDQRAYNSDTYSDGLADPFDPPLPSYSGHRLSIFATYNKTGGSNSNDVDVEIEWSVIDTVNTMDSLRWIYSTSGTATSEFYVWKDTYYELQTGGAPLNLTTDYYDETTNTIKVKFVCNDSSSSFILYIDQLRVDYTVLIPTISNDTLDFYALFDEDSGLSTFEKIHQLEGTLQGNTTWTTGLNNSALLFDGSGQPLIPGVNETRNDVPLESEFLTSNGTFNNYGSLEFDDDINNTILTSEFSPGASWQGSFGYNQIGSNSVSFGKDNKFGTKFTLTEDGSVSNLLAYMGLGGGAKIPKEAVGAIYSDNSGPDQLLAYTTATTIGADAWYTFIFSSAYNLQAGDYWLVILTGTKVDVFGENTGGSSESNSDSYSDGPTSTFGASTSGTWKYSIYANYDWSSPDSYDIIAEIEWSVNDVVASMEYLLWDYLTNTSATVDFSVWKNGAYELQTEGSPLQLTSDYYNGVTVKVKFECNSSNSFTLDIDQLRIDYNNTVGYSDYMYYDYLQWGDILDDTLSSEFVITIWIFPTAFNSNKSANDVQNVFISKDGSLEIGITDSGRLQIYLNTINVEANATYGNFGAISLNSWQFLAIRYNNSNVDVMIHDTWYYNATGLIVEPWSGGGELVNGGSFTTGAETTTFSCFTGSIDQLSVFNKSLGNLEIEDHKGMPILSLSTRVLIEDGVGGWTPITDNEVIFDSYINFEANASDNVVSSLAFYLSDSEPDIINPEPNNWSLITSYTDNRPNYNFLKDSWSLPDGTWYFIAKGVDVYNNIV</sequence>
<proteinExistence type="predicted"/>
<feature type="non-terminal residue" evidence="1">
    <location>
        <position position="1205"/>
    </location>
</feature>
<reference evidence="1" key="1">
    <citation type="journal article" date="2015" name="Nature">
        <title>Complex archaea that bridge the gap between prokaryotes and eukaryotes.</title>
        <authorList>
            <person name="Spang A."/>
            <person name="Saw J.H."/>
            <person name="Jorgensen S.L."/>
            <person name="Zaremba-Niedzwiedzka K."/>
            <person name="Martijn J."/>
            <person name="Lind A.E."/>
            <person name="van Eijk R."/>
            <person name="Schleper C."/>
            <person name="Guy L."/>
            <person name="Ettema T.J."/>
        </authorList>
    </citation>
    <scope>NUCLEOTIDE SEQUENCE</scope>
</reference>
<protein>
    <submittedName>
        <fullName evidence="1">Uncharacterized protein</fullName>
    </submittedName>
</protein>
<organism evidence="1">
    <name type="scientific">marine sediment metagenome</name>
    <dbReference type="NCBI Taxonomy" id="412755"/>
    <lineage>
        <taxon>unclassified sequences</taxon>
        <taxon>metagenomes</taxon>
        <taxon>ecological metagenomes</taxon>
    </lineage>
</organism>
<dbReference type="InterPro" id="IPR013320">
    <property type="entry name" value="ConA-like_dom_sf"/>
</dbReference>
<comment type="caution">
    <text evidence="1">The sequence shown here is derived from an EMBL/GenBank/DDBJ whole genome shotgun (WGS) entry which is preliminary data.</text>
</comment>
<dbReference type="EMBL" id="LAZR01011523">
    <property type="protein sequence ID" value="KKM61227.1"/>
    <property type="molecule type" value="Genomic_DNA"/>
</dbReference>